<evidence type="ECO:0000313" key="3">
    <source>
        <dbReference type="Proteomes" id="UP000677803"/>
    </source>
</evidence>
<name>A0A8S4C103_9TELE</name>
<evidence type="ECO:0000313" key="2">
    <source>
        <dbReference type="EMBL" id="CAG6022003.1"/>
    </source>
</evidence>
<dbReference type="OrthoDB" id="8931078at2759"/>
<accession>A0A8S4C103</accession>
<feature type="region of interest" description="Disordered" evidence="1">
    <location>
        <begin position="235"/>
        <end position="260"/>
    </location>
</feature>
<dbReference type="Proteomes" id="UP000677803">
    <property type="component" value="Unassembled WGS sequence"/>
</dbReference>
<keyword evidence="3" id="KW-1185">Reference proteome</keyword>
<evidence type="ECO:0000256" key="1">
    <source>
        <dbReference type="SAM" id="MobiDB-lite"/>
    </source>
</evidence>
<sequence>MASSEIPPPSIRQEVRIVPPDGSVSGVVVRDLLVKVSPLSVPSTRIPVSGVPPLIPNIQLESKLRRLGKLASSFQTINLGCKDHKLKHVQSLRRQVFMFLESPTQTLALSFRLIKTEGEAAVRSQRLPHVGVQTLIGGAPRRRTPAQPGNRVHHVWIPARSADRGVRAPAGQIHRCVDGLGWSIRPLLEMSNWRNSNQSWFFSVFLLLAERCGLKAGCSHQLLADLLLQNTSRATENRNTTKARARPTNSSMSAENDFTSPHPDVEKLHSMVLQSDPNMLLHIHTQRLAALCGPGWDLQPLSDQEEPETAAEDT</sequence>
<comment type="caution">
    <text evidence="2">The sequence shown here is derived from an EMBL/GenBank/DDBJ whole genome shotgun (WGS) entry which is preliminary data.</text>
</comment>
<dbReference type="AlphaFoldDB" id="A0A8S4C103"/>
<feature type="compositionally biased region" description="Polar residues" evidence="1">
    <location>
        <begin position="235"/>
        <end position="259"/>
    </location>
</feature>
<protein>
    <submittedName>
        <fullName evidence="2">(Atlantic silverside) hypothetical protein</fullName>
    </submittedName>
</protein>
<reference evidence="2" key="1">
    <citation type="submission" date="2021-05" db="EMBL/GenBank/DDBJ databases">
        <authorList>
            <person name="Tigano A."/>
        </authorList>
    </citation>
    <scope>NUCLEOTIDE SEQUENCE</scope>
</reference>
<gene>
    <name evidence="2" type="ORF">MMEN_LOCUS22168</name>
</gene>
<dbReference type="EMBL" id="CAJRST010041110">
    <property type="protein sequence ID" value="CAG6022003.1"/>
    <property type="molecule type" value="Genomic_DNA"/>
</dbReference>
<organism evidence="2 3">
    <name type="scientific">Menidia menidia</name>
    <name type="common">Atlantic silverside</name>
    <dbReference type="NCBI Taxonomy" id="238744"/>
    <lineage>
        <taxon>Eukaryota</taxon>
        <taxon>Metazoa</taxon>
        <taxon>Chordata</taxon>
        <taxon>Craniata</taxon>
        <taxon>Vertebrata</taxon>
        <taxon>Euteleostomi</taxon>
        <taxon>Actinopterygii</taxon>
        <taxon>Neopterygii</taxon>
        <taxon>Teleostei</taxon>
        <taxon>Neoteleostei</taxon>
        <taxon>Acanthomorphata</taxon>
        <taxon>Ovalentaria</taxon>
        <taxon>Atherinomorphae</taxon>
        <taxon>Atheriniformes</taxon>
        <taxon>Atherinopsidae</taxon>
        <taxon>Menidiinae</taxon>
        <taxon>Menidia</taxon>
    </lineage>
</organism>
<proteinExistence type="predicted"/>